<evidence type="ECO:0000313" key="2">
    <source>
        <dbReference type="Proteomes" id="UP001500618"/>
    </source>
</evidence>
<protein>
    <recommendedName>
        <fullName evidence="3">DUF4236 domain-containing protein</fullName>
    </recommendedName>
</protein>
<comment type="caution">
    <text evidence="1">The sequence shown here is derived from an EMBL/GenBank/DDBJ whole genome shotgun (WGS) entry which is preliminary data.</text>
</comment>
<reference evidence="1 2" key="1">
    <citation type="journal article" date="2019" name="Int. J. Syst. Evol. Microbiol.">
        <title>The Global Catalogue of Microorganisms (GCM) 10K type strain sequencing project: providing services to taxonomists for standard genome sequencing and annotation.</title>
        <authorList>
            <consortium name="The Broad Institute Genomics Platform"/>
            <consortium name="The Broad Institute Genome Sequencing Center for Infectious Disease"/>
            <person name="Wu L."/>
            <person name="Ma J."/>
        </authorList>
    </citation>
    <scope>NUCLEOTIDE SEQUENCE [LARGE SCALE GENOMIC DNA]</scope>
    <source>
        <strain evidence="1 2">JCM 14718</strain>
    </source>
</reference>
<organism evidence="1 2">
    <name type="scientific">Fodinicola feengrottensis</name>
    <dbReference type="NCBI Taxonomy" id="435914"/>
    <lineage>
        <taxon>Bacteria</taxon>
        <taxon>Bacillati</taxon>
        <taxon>Actinomycetota</taxon>
        <taxon>Actinomycetes</taxon>
        <taxon>Mycobacteriales</taxon>
        <taxon>Fodinicola</taxon>
    </lineage>
</organism>
<sequence>MITGRGIRVRLSRVLTSGLSRGLRVRLGLMTAGGLHVRICAGYQRGLGRVSGADGGGRFRAYRRGITG</sequence>
<dbReference type="EMBL" id="BAAANY010000001">
    <property type="protein sequence ID" value="GAA1655662.1"/>
    <property type="molecule type" value="Genomic_DNA"/>
</dbReference>
<evidence type="ECO:0000313" key="1">
    <source>
        <dbReference type="EMBL" id="GAA1655662.1"/>
    </source>
</evidence>
<accession>A0ABN2FQ11</accession>
<proteinExistence type="predicted"/>
<dbReference type="Proteomes" id="UP001500618">
    <property type="component" value="Unassembled WGS sequence"/>
</dbReference>
<gene>
    <name evidence="1" type="ORF">GCM10009765_01060</name>
</gene>
<keyword evidence="2" id="KW-1185">Reference proteome</keyword>
<evidence type="ECO:0008006" key="3">
    <source>
        <dbReference type="Google" id="ProtNLM"/>
    </source>
</evidence>
<name>A0ABN2FQ11_9ACTN</name>